<dbReference type="PANTHER" id="PTHR30558:SF3">
    <property type="entry name" value="BIOPOLYMER TRANSPORT PROTEIN EXBD-RELATED"/>
    <property type="match status" value="1"/>
</dbReference>
<keyword evidence="3" id="KW-1003">Cell membrane</keyword>
<dbReference type="EMBL" id="CP022743">
    <property type="protein sequence ID" value="ASU33281.1"/>
    <property type="molecule type" value="Genomic_DNA"/>
</dbReference>
<dbReference type="PANTHER" id="PTHR30558">
    <property type="entry name" value="EXBD MEMBRANE COMPONENT OF PMF-DRIVEN MACROMOLECULE IMPORT SYSTEM"/>
    <property type="match status" value="1"/>
</dbReference>
<keyword evidence="5 8" id="KW-1133">Transmembrane helix</keyword>
<sequence>MAELAPSSGKSGSKHVKRMPLRVDLTAMVDLAFLLITFFMLTTSLQKPREMSVVMPAKGPSAGVSDKTTLTICLGTKNQAMYYLGMADKPLSAPKLTGYGLGIRTAIVEMSKQVLTSTGKSMTVIIKPAEHSAYENLVDALDELNITRVPSYSIAAISPKDVDLLKQKGIY</sequence>
<dbReference type="GO" id="GO:0015031">
    <property type="term" value="P:protein transport"/>
    <property type="evidence" value="ECO:0007669"/>
    <property type="project" value="UniProtKB-KW"/>
</dbReference>
<evidence type="ECO:0000256" key="6">
    <source>
        <dbReference type="ARBA" id="ARBA00023136"/>
    </source>
</evidence>
<name>A0A223NUT9_9SPHI</name>
<evidence type="ECO:0000256" key="7">
    <source>
        <dbReference type="RuleBase" id="RU003879"/>
    </source>
</evidence>
<evidence type="ECO:0000256" key="8">
    <source>
        <dbReference type="SAM" id="Phobius"/>
    </source>
</evidence>
<keyword evidence="4 7" id="KW-0812">Transmembrane</keyword>
<dbReference type="GO" id="GO:0022857">
    <property type="term" value="F:transmembrane transporter activity"/>
    <property type="evidence" value="ECO:0007669"/>
    <property type="project" value="InterPro"/>
</dbReference>
<gene>
    <name evidence="9" type="ORF">MuYL_1383</name>
</gene>
<comment type="similarity">
    <text evidence="2 7">Belongs to the ExbD/TolR family.</text>
</comment>
<dbReference type="Pfam" id="PF02472">
    <property type="entry name" value="ExbD"/>
    <property type="match status" value="1"/>
</dbReference>
<dbReference type="KEGG" id="muc:MuYL_1383"/>
<evidence type="ECO:0000256" key="3">
    <source>
        <dbReference type="ARBA" id="ARBA00022475"/>
    </source>
</evidence>
<evidence type="ECO:0008006" key="11">
    <source>
        <dbReference type="Google" id="ProtNLM"/>
    </source>
</evidence>
<evidence type="ECO:0000313" key="9">
    <source>
        <dbReference type="EMBL" id="ASU33281.1"/>
    </source>
</evidence>
<evidence type="ECO:0000313" key="10">
    <source>
        <dbReference type="Proteomes" id="UP000215002"/>
    </source>
</evidence>
<keyword evidence="6 8" id="KW-0472">Membrane</keyword>
<dbReference type="Proteomes" id="UP000215002">
    <property type="component" value="Chromosome"/>
</dbReference>
<dbReference type="RefSeq" id="WP_094569760.1">
    <property type="nucleotide sequence ID" value="NZ_CP022743.1"/>
</dbReference>
<dbReference type="AlphaFoldDB" id="A0A223NUT9"/>
<proteinExistence type="inferred from homology"/>
<accession>A0A223NUT9</accession>
<comment type="subcellular location">
    <subcellularLocation>
        <location evidence="1">Cell membrane</location>
        <topology evidence="1">Single-pass membrane protein</topology>
    </subcellularLocation>
    <subcellularLocation>
        <location evidence="7">Cell membrane</location>
        <topology evidence="7">Single-pass type II membrane protein</topology>
    </subcellularLocation>
</comment>
<evidence type="ECO:0000256" key="4">
    <source>
        <dbReference type="ARBA" id="ARBA00022692"/>
    </source>
</evidence>
<organism evidence="9 10">
    <name type="scientific">Mucilaginibacter xinganensis</name>
    <dbReference type="NCBI Taxonomy" id="1234841"/>
    <lineage>
        <taxon>Bacteria</taxon>
        <taxon>Pseudomonadati</taxon>
        <taxon>Bacteroidota</taxon>
        <taxon>Sphingobacteriia</taxon>
        <taxon>Sphingobacteriales</taxon>
        <taxon>Sphingobacteriaceae</taxon>
        <taxon>Mucilaginibacter</taxon>
    </lineage>
</organism>
<keyword evidence="10" id="KW-1185">Reference proteome</keyword>
<reference evidence="9 10" key="1">
    <citation type="submission" date="2017-08" db="EMBL/GenBank/DDBJ databases">
        <title>Complete genome sequence of Mucilaginibacter sp. strain BJC16-A31.</title>
        <authorList>
            <consortium name="Henan University of Science and Technology"/>
            <person name="You X."/>
        </authorList>
    </citation>
    <scope>NUCLEOTIDE SEQUENCE [LARGE SCALE GENOMIC DNA]</scope>
    <source>
        <strain evidence="9 10">BJC16-A31</strain>
    </source>
</reference>
<evidence type="ECO:0000256" key="1">
    <source>
        <dbReference type="ARBA" id="ARBA00004162"/>
    </source>
</evidence>
<evidence type="ECO:0000256" key="2">
    <source>
        <dbReference type="ARBA" id="ARBA00005811"/>
    </source>
</evidence>
<feature type="transmembrane region" description="Helical" evidence="8">
    <location>
        <begin position="21"/>
        <end position="41"/>
    </location>
</feature>
<evidence type="ECO:0000256" key="5">
    <source>
        <dbReference type="ARBA" id="ARBA00022989"/>
    </source>
</evidence>
<keyword evidence="7" id="KW-0813">Transport</keyword>
<dbReference type="GO" id="GO:0005886">
    <property type="term" value="C:plasma membrane"/>
    <property type="evidence" value="ECO:0007669"/>
    <property type="project" value="UniProtKB-SubCell"/>
</dbReference>
<protein>
    <recommendedName>
        <fullName evidence="11">Biopolymer transporter ExbD</fullName>
    </recommendedName>
</protein>
<keyword evidence="7" id="KW-0653">Protein transport</keyword>
<dbReference type="OrthoDB" id="952702at2"/>
<dbReference type="InterPro" id="IPR003400">
    <property type="entry name" value="ExbD"/>
</dbReference>